<feature type="signal peptide" evidence="2">
    <location>
        <begin position="1"/>
        <end position="19"/>
    </location>
</feature>
<dbReference type="Proteomes" id="UP000260640">
    <property type="component" value="Unassembled WGS sequence"/>
</dbReference>
<dbReference type="Pfam" id="PF13505">
    <property type="entry name" value="OMP_b-brl"/>
    <property type="match status" value="1"/>
</dbReference>
<evidence type="ECO:0000313" key="5">
    <source>
        <dbReference type="Proteomes" id="UP000260640"/>
    </source>
</evidence>
<protein>
    <submittedName>
        <fullName evidence="4">Porin family protein</fullName>
    </submittedName>
</protein>
<feature type="chain" id="PRO_5017749082" evidence="2">
    <location>
        <begin position="20"/>
        <end position="209"/>
    </location>
</feature>
<dbReference type="InterPro" id="IPR036709">
    <property type="entry name" value="Autotransporte_beta_dom_sf"/>
</dbReference>
<feature type="domain" description="Outer membrane protein beta-barrel" evidence="3">
    <location>
        <begin position="7"/>
        <end position="209"/>
    </location>
</feature>
<evidence type="ECO:0000256" key="2">
    <source>
        <dbReference type="SAM" id="SignalP"/>
    </source>
</evidence>
<name>A0A3E4JUB2_PHOVU</name>
<dbReference type="Gene3D" id="2.40.160.20">
    <property type="match status" value="1"/>
</dbReference>
<gene>
    <name evidence="4" type="ORF">DXD46_04570</name>
</gene>
<sequence length="209" mass="23239">MKKILLSLLALGCFSATNAQTFRFGPTVGGNLNISDETKTKVGFAVGAKAEMNFNNPENGWFMDASVLFNNRNIQSETYFNNETKLGQYWKYSTYSLLVPVNVGYKFRLSDNLNLLAAIGPYADFGLTGTDKVTTTDAKGHSKEEKISSNVYGDKLFNRVNFGFDVKVGVEIAKHYQLSLSYSRGFTNIFKGGLNTKAQDLQLGFSYMF</sequence>
<reference evidence="4 5" key="1">
    <citation type="submission" date="2018-08" db="EMBL/GenBank/DDBJ databases">
        <title>A genome reference for cultivated species of the human gut microbiota.</title>
        <authorList>
            <person name="Zou Y."/>
            <person name="Xue W."/>
            <person name="Luo G."/>
        </authorList>
    </citation>
    <scope>NUCLEOTIDE SEQUENCE [LARGE SCALE GENOMIC DNA]</scope>
    <source>
        <strain evidence="4 5">TM05-16</strain>
    </source>
</reference>
<comment type="caution">
    <text evidence="4">The sequence shown here is derived from an EMBL/GenBank/DDBJ whole genome shotgun (WGS) entry which is preliminary data.</text>
</comment>
<evidence type="ECO:0000313" key="4">
    <source>
        <dbReference type="EMBL" id="RGJ90952.1"/>
    </source>
</evidence>
<dbReference type="SUPFAM" id="SSF103515">
    <property type="entry name" value="Autotransporter"/>
    <property type="match status" value="1"/>
</dbReference>
<dbReference type="RefSeq" id="WP_117699622.1">
    <property type="nucleotide sequence ID" value="NZ_JAKKXI010000009.1"/>
</dbReference>
<accession>A0A3E4JUB2</accession>
<dbReference type="AlphaFoldDB" id="A0A3E4JUB2"/>
<dbReference type="EMBL" id="QSPP01000007">
    <property type="protein sequence ID" value="RGJ90952.1"/>
    <property type="molecule type" value="Genomic_DNA"/>
</dbReference>
<organism evidence="4 5">
    <name type="scientific">Phocaeicola vulgatus</name>
    <name type="common">Bacteroides vulgatus</name>
    <dbReference type="NCBI Taxonomy" id="821"/>
    <lineage>
        <taxon>Bacteria</taxon>
        <taxon>Pseudomonadati</taxon>
        <taxon>Bacteroidota</taxon>
        <taxon>Bacteroidia</taxon>
        <taxon>Bacteroidales</taxon>
        <taxon>Bacteroidaceae</taxon>
        <taxon>Phocaeicola</taxon>
    </lineage>
</organism>
<keyword evidence="1 2" id="KW-0732">Signal</keyword>
<evidence type="ECO:0000256" key="1">
    <source>
        <dbReference type="ARBA" id="ARBA00022729"/>
    </source>
</evidence>
<evidence type="ECO:0000259" key="3">
    <source>
        <dbReference type="Pfam" id="PF13505"/>
    </source>
</evidence>
<dbReference type="InterPro" id="IPR027385">
    <property type="entry name" value="Beta-barrel_OMP"/>
</dbReference>
<proteinExistence type="predicted"/>